<protein>
    <submittedName>
        <fullName evidence="2">SZT2-like isoform X2</fullName>
    </submittedName>
</protein>
<feature type="compositionally biased region" description="Basic and acidic residues" evidence="1">
    <location>
        <begin position="1250"/>
        <end position="1261"/>
    </location>
</feature>
<name>A0A498L8X7_LABRO</name>
<feature type="region of interest" description="Disordered" evidence="1">
    <location>
        <begin position="1"/>
        <end position="37"/>
    </location>
</feature>
<gene>
    <name evidence="2" type="ORF">ROHU_035686</name>
</gene>
<dbReference type="InterPro" id="IPR033228">
    <property type="entry name" value="SZT2"/>
</dbReference>
<evidence type="ECO:0000313" key="3">
    <source>
        <dbReference type="Proteomes" id="UP000290572"/>
    </source>
</evidence>
<dbReference type="Proteomes" id="UP000290572">
    <property type="component" value="Unassembled WGS sequence"/>
</dbReference>
<comment type="caution">
    <text evidence="2">The sequence shown here is derived from an EMBL/GenBank/DDBJ whole genome shotgun (WGS) entry which is preliminary data.</text>
</comment>
<feature type="compositionally biased region" description="Polar residues" evidence="1">
    <location>
        <begin position="1238"/>
        <end position="1248"/>
    </location>
</feature>
<dbReference type="GO" id="GO:0005777">
    <property type="term" value="C:peroxisome"/>
    <property type="evidence" value="ECO:0007669"/>
    <property type="project" value="InterPro"/>
</dbReference>
<proteinExistence type="predicted"/>
<feature type="compositionally biased region" description="Polar residues" evidence="1">
    <location>
        <begin position="1195"/>
        <end position="1217"/>
    </location>
</feature>
<feature type="compositionally biased region" description="Basic and acidic residues" evidence="1">
    <location>
        <begin position="26"/>
        <end position="37"/>
    </location>
</feature>
<dbReference type="PANTHER" id="PTHR14918">
    <property type="entry name" value="KICSTOR COMPLEX PROTEIN SZT2"/>
    <property type="match status" value="1"/>
</dbReference>
<sequence length="1391" mass="155503">MQSDELQLTDIDTNRLKLGQNQPASNEKHGMADRQDNEVEEAEQVYLLMKEEYRISRNVRLSWFLNRLNQVVRPSPPSELLKSDNELDVLSVLPKGWQPDSPSSSCPCLLVPSTRVTFLARRYRFIIELDLSPSTGIVDDSTGEMIFDEVFHALSRCLIGLAKPFKVPGTTHVFQPEIFITILAYSSIIGLSSHQFSGSVYQSFSNDAVEEPSQRKPGVSMVTADVGLVSMVRQGILALQLLPPNSGAGIIIITDGVTSVPDVAVCETLLNQLRSGTIACSFVQVGGAYSYDCSFGYIPNVELMKFISMATFGSYLSMCPESDSTGDEMNAYHRAFLTYSFLRTGESMNPEYYCFSQHKLFNEHLVSASGNPALVMRRKKHTEKEVHADLISVLSIRLREGYTIREINITKGGSQLEVKLVLLWKHNMRIEYLAVASWPLNPVKRTTWVEVTIEGSYDILHDISCTMRKPITSPYRTSVIRRFWNTLQSINQTDQMLVHLQSFNSIPEHYTIPESTKNGVPLFYIPPGSTTPVLSLQHSGSKDSSQSQFASYWKPILSMDANFWQRWLHMHRIAIILEHDIPVPKHVHNAGSNGRFSTVQCRISHSALTSLLRDWSSFVLVEGYSYIKLIYSASESPPVSFYLVRLISKAPCMVLRLGFPIGTLAHTRNKIVDELREQILRLRFPHRVQNKEATPKTKRKILGNASPSKSPPLPAAKSALSDRPCVVVLNKPLEKLLIRYEKLPSDFRTPFILNMEPFAQPPIMGAPLSMAASRTASSTMASLSRYFLHQRWVWAVQNGPGTAVSLHAVAHVLSMLSDIRLSEGFHFAASGEGIVNMVAELPMQSLSADLDGEKHTCIVQYILFPPHSTSTKDSFSTDDDNDTEVEAIDVDTELSLVTECWVEPQSGAVCSSLEQQRHFQKLMYQEIPQAIFPRDLSCMATMITFEYLIQLCQNKEQVCPLSSARDAPGEIPTAAADDCIHTVPFQFNLMKLLPKCQQIELFFYTFSREAQADASRSASSLPNDILLSLFHSSLQNELSDREISLTDGDHVTFMHHILERERDGHVAPFSLPVIKEESLKPPERQDTVLSFHTIGSSKEVTGSSSTLQSYYSVCVCVCSWQSFSNADLVDDEPAGAEQDGLSPHWKCYAKYISHQQILLTFLPATFTDVQLLMSSGLETEPPISSSLLEEEETCSHGNGQSQADSIGSSANGPQVGTGQHGEDRKGSTAEPEVALKTWTGQSSMNSDAASEEKDGVQFQEPEKRDCHITFGRQASQQSSADAARPRCPIYIYNCSLDSLKEQLVHPRSGRQPRDVFFRSISQERSSASSWTELMTHPHKHKELANYCSLLQEHYYQSYVKGNVMAALSTEQVRRVCVGEKERNESSSEDIL</sequence>
<organism evidence="2 3">
    <name type="scientific">Labeo rohita</name>
    <name type="common">Indian major carp</name>
    <name type="synonym">Cyprinus rohita</name>
    <dbReference type="NCBI Taxonomy" id="84645"/>
    <lineage>
        <taxon>Eukaryota</taxon>
        <taxon>Metazoa</taxon>
        <taxon>Chordata</taxon>
        <taxon>Craniata</taxon>
        <taxon>Vertebrata</taxon>
        <taxon>Euteleostomi</taxon>
        <taxon>Actinopterygii</taxon>
        <taxon>Neopterygii</taxon>
        <taxon>Teleostei</taxon>
        <taxon>Ostariophysi</taxon>
        <taxon>Cypriniformes</taxon>
        <taxon>Cyprinidae</taxon>
        <taxon>Labeoninae</taxon>
        <taxon>Labeonini</taxon>
        <taxon>Labeo</taxon>
    </lineage>
</organism>
<dbReference type="PANTHER" id="PTHR14918:SF3">
    <property type="entry name" value="KICSTOR COMPLEX PROTEIN SZT2"/>
    <property type="match status" value="1"/>
</dbReference>
<dbReference type="EMBL" id="QBIY01013431">
    <property type="protein sequence ID" value="RXN04682.1"/>
    <property type="molecule type" value="Genomic_DNA"/>
</dbReference>
<reference evidence="2 3" key="1">
    <citation type="submission" date="2018-03" db="EMBL/GenBank/DDBJ databases">
        <title>Draft genome sequence of Rohu Carp (Labeo rohita).</title>
        <authorList>
            <person name="Das P."/>
            <person name="Kushwaha B."/>
            <person name="Joshi C.G."/>
            <person name="Kumar D."/>
            <person name="Nagpure N.S."/>
            <person name="Sahoo L."/>
            <person name="Das S.P."/>
            <person name="Bit A."/>
            <person name="Patnaik S."/>
            <person name="Meher P.K."/>
            <person name="Jayasankar P."/>
            <person name="Koringa P.G."/>
            <person name="Patel N.V."/>
            <person name="Hinsu A.T."/>
            <person name="Kumar R."/>
            <person name="Pandey M."/>
            <person name="Agarwal S."/>
            <person name="Srivastava S."/>
            <person name="Singh M."/>
            <person name="Iquebal M.A."/>
            <person name="Jaiswal S."/>
            <person name="Angadi U.B."/>
            <person name="Kumar N."/>
            <person name="Raza M."/>
            <person name="Shah T.M."/>
            <person name="Rai A."/>
            <person name="Jena J.K."/>
        </authorList>
    </citation>
    <scope>NUCLEOTIDE SEQUENCE [LARGE SCALE GENOMIC DNA]</scope>
    <source>
        <strain evidence="2">DASCIFA01</strain>
        <tissue evidence="2">Testis</tissue>
    </source>
</reference>
<dbReference type="STRING" id="84645.A0A498L8X7"/>
<evidence type="ECO:0000313" key="2">
    <source>
        <dbReference type="EMBL" id="RXN04682.1"/>
    </source>
</evidence>
<keyword evidence="3" id="KW-1185">Reference proteome</keyword>
<evidence type="ECO:0000256" key="1">
    <source>
        <dbReference type="SAM" id="MobiDB-lite"/>
    </source>
</evidence>
<feature type="region of interest" description="Disordered" evidence="1">
    <location>
        <begin position="693"/>
        <end position="718"/>
    </location>
</feature>
<feature type="region of interest" description="Disordered" evidence="1">
    <location>
        <begin position="1187"/>
        <end position="1261"/>
    </location>
</feature>
<accession>A0A498L8X7</accession>